<evidence type="ECO:0000256" key="5">
    <source>
        <dbReference type="ARBA" id="ARBA00023251"/>
    </source>
</evidence>
<evidence type="ECO:0000313" key="9">
    <source>
        <dbReference type="Proteomes" id="UP000273854"/>
    </source>
</evidence>
<reference evidence="8 9" key="1">
    <citation type="submission" date="2018-08" db="EMBL/GenBank/DDBJ databases">
        <title>Recombination of ecologically and evolutionarily significant loci maintains genetic cohesion in the Pseudomonas syringae species complex.</title>
        <authorList>
            <person name="Dillon M."/>
            <person name="Thakur S."/>
            <person name="Almeida R.N.D."/>
            <person name="Weir B.S."/>
            <person name="Guttman D.S."/>
        </authorList>
    </citation>
    <scope>NUCLEOTIDE SEQUENCE [LARGE SCALE GENOMIC DNA]</scope>
    <source>
        <strain evidence="8 9">ICMP 19473</strain>
    </source>
</reference>
<evidence type="ECO:0000313" key="8">
    <source>
        <dbReference type="EMBL" id="RMT84180.1"/>
    </source>
</evidence>
<evidence type="ECO:0000256" key="3">
    <source>
        <dbReference type="ARBA" id="ARBA00012865"/>
    </source>
</evidence>
<evidence type="ECO:0000256" key="1">
    <source>
        <dbReference type="ARBA" id="ARBA00001526"/>
    </source>
</evidence>
<dbReference type="Gene3D" id="3.40.710.10">
    <property type="entry name" value="DD-peptidase/beta-lactamase superfamily"/>
    <property type="match status" value="1"/>
</dbReference>
<dbReference type="PROSITE" id="PS00336">
    <property type="entry name" value="BETA_LACTAMASE_C"/>
    <property type="match status" value="1"/>
</dbReference>
<keyword evidence="4 6" id="KW-0378">Hydrolase</keyword>
<dbReference type="GO" id="GO:0030288">
    <property type="term" value="C:outer membrane-bounded periplasmic space"/>
    <property type="evidence" value="ECO:0007669"/>
    <property type="project" value="InterPro"/>
</dbReference>
<dbReference type="GO" id="GO:0004180">
    <property type="term" value="F:carboxypeptidase activity"/>
    <property type="evidence" value="ECO:0007669"/>
    <property type="project" value="UniProtKB-KW"/>
</dbReference>
<dbReference type="InterPro" id="IPR001466">
    <property type="entry name" value="Beta-lactam-related"/>
</dbReference>
<organism evidence="8 9">
    <name type="scientific">Pseudomonas viridiflava</name>
    <name type="common">Phytomonas viridiflava</name>
    <dbReference type="NCBI Taxonomy" id="33069"/>
    <lineage>
        <taxon>Bacteria</taxon>
        <taxon>Pseudomonadati</taxon>
        <taxon>Pseudomonadota</taxon>
        <taxon>Gammaproteobacteria</taxon>
        <taxon>Pseudomonadales</taxon>
        <taxon>Pseudomonadaceae</taxon>
        <taxon>Pseudomonas</taxon>
    </lineage>
</organism>
<dbReference type="Pfam" id="PF00144">
    <property type="entry name" value="Beta-lactamase"/>
    <property type="match status" value="1"/>
</dbReference>
<evidence type="ECO:0000256" key="6">
    <source>
        <dbReference type="RuleBase" id="RU361140"/>
    </source>
</evidence>
<evidence type="ECO:0000256" key="4">
    <source>
        <dbReference type="ARBA" id="ARBA00022801"/>
    </source>
</evidence>
<dbReference type="PANTHER" id="PTHR46825">
    <property type="entry name" value="D-ALANYL-D-ALANINE-CARBOXYPEPTIDASE/ENDOPEPTIDASE AMPH"/>
    <property type="match status" value="1"/>
</dbReference>
<accession>A0A3M5PHW6</accession>
<comment type="similarity">
    <text evidence="2 6">Belongs to the class-C beta-lactamase family.</text>
</comment>
<dbReference type="PANTHER" id="PTHR46825:SF8">
    <property type="entry name" value="BETA-LACTAMASE-RELATED"/>
    <property type="match status" value="1"/>
</dbReference>
<gene>
    <name evidence="8" type="ORF">ALP40_04923</name>
</gene>
<name>A0A3M5PHW6_PSEVI</name>
<dbReference type="GO" id="GO:0008800">
    <property type="term" value="F:beta-lactamase activity"/>
    <property type="evidence" value="ECO:0007669"/>
    <property type="project" value="UniProtKB-UniRule"/>
</dbReference>
<dbReference type="AlphaFoldDB" id="A0A3M5PHW6"/>
<dbReference type="Proteomes" id="UP000273854">
    <property type="component" value="Unassembled WGS sequence"/>
</dbReference>
<evidence type="ECO:0000259" key="7">
    <source>
        <dbReference type="Pfam" id="PF00144"/>
    </source>
</evidence>
<dbReference type="EMBL" id="RBTP01000012">
    <property type="protein sequence ID" value="RMT84180.1"/>
    <property type="molecule type" value="Genomic_DNA"/>
</dbReference>
<comment type="catalytic activity">
    <reaction evidence="1 6">
        <text>a beta-lactam + H2O = a substituted beta-amino acid</text>
        <dbReference type="Rhea" id="RHEA:20401"/>
        <dbReference type="ChEBI" id="CHEBI:15377"/>
        <dbReference type="ChEBI" id="CHEBI:35627"/>
        <dbReference type="ChEBI" id="CHEBI:140347"/>
        <dbReference type="EC" id="3.5.2.6"/>
    </reaction>
</comment>
<comment type="caution">
    <text evidence="8">The sequence shown here is derived from an EMBL/GenBank/DDBJ whole genome shotgun (WGS) entry which is preliminary data.</text>
</comment>
<dbReference type="InterPro" id="IPR058136">
    <property type="entry name" value="AmpC"/>
</dbReference>
<proteinExistence type="inferred from homology"/>
<feature type="domain" description="Beta-lactamase-related" evidence="7">
    <location>
        <begin position="115"/>
        <end position="462"/>
    </location>
</feature>
<dbReference type="InterPro" id="IPR050491">
    <property type="entry name" value="AmpC-like"/>
</dbReference>
<protein>
    <recommendedName>
        <fullName evidence="3 6">Beta-lactamase</fullName>
        <ecNumber evidence="3 6">3.5.2.6</ecNumber>
    </recommendedName>
</protein>
<dbReference type="SUPFAM" id="SSF56601">
    <property type="entry name" value="beta-lactamase/transpeptidase-like"/>
    <property type="match status" value="1"/>
</dbReference>
<sequence>MRLGQEKMGGADLSANAIFQPLHRRRMYQPFHGQVRSHPFAARQRYVEAEVEESHRSGISSPPRNPTICTTKTRNAFMRWNQTRSLPALLLTTLTLNSSFVVAEDQTPALDDFLRETASKVMQENGIAGLSIAITHNGKQQFYTYGKAVKDTVQAVTPDTLFELGSISKTFTATLATWAQANRQLSLTKRIDTYVPQLRDTRLGKVPIFHLGTHTAGGFPLQFPDKVQTTGQMMAYFKAWQPNYLPGTHRSYANPSVGLLGLVAARSMQVPFENAMQQGLFPALGLKNTFLIVPEDQMSRYAQGYNKLDEPVRVNPGVLAAEAYGVKSSSRDVLSFVEANMGLGQYDAPLQQALKDTRTGYFKVGGMTQDLIWEQYPMPVKLDTLLEGNASNMVLQTQKAEPITPPLAAQSNTWVNKTGSTNGFGGYVAFIPEQRLGIVILANRNYPNEERVKLAYRILNQVQCFDCKP</sequence>
<keyword evidence="8" id="KW-0645">Protease</keyword>
<dbReference type="GO" id="GO:0017001">
    <property type="term" value="P:antibiotic catabolic process"/>
    <property type="evidence" value="ECO:0007669"/>
    <property type="project" value="InterPro"/>
</dbReference>
<keyword evidence="5 6" id="KW-0046">Antibiotic resistance</keyword>
<dbReference type="InterPro" id="IPR001586">
    <property type="entry name" value="Beta-lactam_class-C_AS"/>
</dbReference>
<evidence type="ECO:0000256" key="2">
    <source>
        <dbReference type="ARBA" id="ARBA00007840"/>
    </source>
</evidence>
<dbReference type="NCBIfam" id="NF033085">
    <property type="entry name" value="bla_class_C"/>
    <property type="match status" value="1"/>
</dbReference>
<dbReference type="EC" id="3.5.2.6" evidence="3 6"/>
<keyword evidence="8" id="KW-0121">Carboxypeptidase</keyword>
<dbReference type="GO" id="GO:0046677">
    <property type="term" value="P:response to antibiotic"/>
    <property type="evidence" value="ECO:0007669"/>
    <property type="project" value="UniProtKB-UniRule"/>
</dbReference>
<dbReference type="InterPro" id="IPR012338">
    <property type="entry name" value="Beta-lactam/transpept-like"/>
</dbReference>